<dbReference type="InterPro" id="IPR018639">
    <property type="entry name" value="DUF2062"/>
</dbReference>
<name>A0A5C6A8H5_9BACT</name>
<dbReference type="AlphaFoldDB" id="A0A5C6A8H5"/>
<organism evidence="4 5">
    <name type="scientific">Neorhodopirellula pilleata</name>
    <dbReference type="NCBI Taxonomy" id="2714738"/>
    <lineage>
        <taxon>Bacteria</taxon>
        <taxon>Pseudomonadati</taxon>
        <taxon>Planctomycetota</taxon>
        <taxon>Planctomycetia</taxon>
        <taxon>Pirellulales</taxon>
        <taxon>Pirellulaceae</taxon>
        <taxon>Neorhodopirellula</taxon>
    </lineage>
</organism>
<gene>
    <name evidence="4" type="ORF">Pla100_33390</name>
</gene>
<dbReference type="Pfam" id="PF09835">
    <property type="entry name" value="DUF2062"/>
    <property type="match status" value="1"/>
</dbReference>
<feature type="transmembrane region" description="Helical" evidence="2">
    <location>
        <begin position="115"/>
        <end position="138"/>
    </location>
</feature>
<proteinExistence type="predicted"/>
<comment type="caution">
    <text evidence="4">The sequence shown here is derived from an EMBL/GenBank/DDBJ whole genome shotgun (WGS) entry which is preliminary data.</text>
</comment>
<dbReference type="RefSeq" id="WP_146578724.1">
    <property type="nucleotide sequence ID" value="NZ_SJPM01000006.1"/>
</dbReference>
<feature type="domain" description="DUF2062" evidence="3">
    <location>
        <begin position="21"/>
        <end position="141"/>
    </location>
</feature>
<dbReference type="NCBIfam" id="TIGR03546">
    <property type="entry name" value="TIGR03546 family protein"/>
    <property type="match status" value="1"/>
</dbReference>
<evidence type="ECO:0000259" key="3">
    <source>
        <dbReference type="Pfam" id="PF09835"/>
    </source>
</evidence>
<evidence type="ECO:0000313" key="4">
    <source>
        <dbReference type="EMBL" id="TWT95697.1"/>
    </source>
</evidence>
<dbReference type="InterPro" id="IPR019935">
    <property type="entry name" value="CHP03546"/>
</dbReference>
<feature type="compositionally biased region" description="Pro residues" evidence="1">
    <location>
        <begin position="237"/>
        <end position="249"/>
    </location>
</feature>
<sequence>MFLFILKLISTVRKAIAGRRYPSQLAWGLALGVLLGLIPHGNLLTVALVLVILTLQVNHAMVALVGIGLTFVAPKLDPQFHAVGQWFFEQPRVAEAMIKAWQLPLMPWTDLNNTVVMGSFLIGLAAVLPIVMLTYPVFRRWSLSLESVLTLDDDLQLEQPEELSGSTVTETTRVDQPHSTLKPARGATRSVSTKNDSAETLLGSESAIKQASVTNDAPIVATSGRVYDVRRIDPREPVSPPAPNSPAPTSPARATRVAIVVDPKHGEARSIETVQLKPTQNQVAAVNSTVDDQQKIDEALSYLLRQLRSSKDKDAA</sequence>
<accession>A0A5C6A8H5</accession>
<feature type="compositionally biased region" description="Basic and acidic residues" evidence="1">
    <location>
        <begin position="227"/>
        <end position="236"/>
    </location>
</feature>
<feature type="region of interest" description="Disordered" evidence="1">
    <location>
        <begin position="160"/>
        <end position="197"/>
    </location>
</feature>
<dbReference type="EMBL" id="SJPM01000006">
    <property type="protein sequence ID" value="TWT95697.1"/>
    <property type="molecule type" value="Genomic_DNA"/>
</dbReference>
<protein>
    <recommendedName>
        <fullName evidence="3">DUF2062 domain-containing protein</fullName>
    </recommendedName>
</protein>
<evidence type="ECO:0000256" key="1">
    <source>
        <dbReference type="SAM" id="MobiDB-lite"/>
    </source>
</evidence>
<evidence type="ECO:0000313" key="5">
    <source>
        <dbReference type="Proteomes" id="UP000316213"/>
    </source>
</evidence>
<evidence type="ECO:0000256" key="2">
    <source>
        <dbReference type="SAM" id="Phobius"/>
    </source>
</evidence>
<dbReference type="OrthoDB" id="268259at2"/>
<keyword evidence="2" id="KW-1133">Transmembrane helix</keyword>
<keyword evidence="2" id="KW-0472">Membrane</keyword>
<reference evidence="4 5" key="1">
    <citation type="submission" date="2019-02" db="EMBL/GenBank/DDBJ databases">
        <title>Deep-cultivation of Planctomycetes and their phenomic and genomic characterization uncovers novel biology.</title>
        <authorList>
            <person name="Wiegand S."/>
            <person name="Jogler M."/>
            <person name="Boedeker C."/>
            <person name="Pinto D."/>
            <person name="Vollmers J."/>
            <person name="Rivas-Marin E."/>
            <person name="Kohn T."/>
            <person name="Peeters S.H."/>
            <person name="Heuer A."/>
            <person name="Rast P."/>
            <person name="Oberbeckmann S."/>
            <person name="Bunk B."/>
            <person name="Jeske O."/>
            <person name="Meyerdierks A."/>
            <person name="Storesund J.E."/>
            <person name="Kallscheuer N."/>
            <person name="Luecker S."/>
            <person name="Lage O.M."/>
            <person name="Pohl T."/>
            <person name="Merkel B.J."/>
            <person name="Hornburger P."/>
            <person name="Mueller R.-W."/>
            <person name="Bruemmer F."/>
            <person name="Labrenz M."/>
            <person name="Spormann A.M."/>
            <person name="Op Den Camp H."/>
            <person name="Overmann J."/>
            <person name="Amann R."/>
            <person name="Jetten M.S.M."/>
            <person name="Mascher T."/>
            <person name="Medema M.H."/>
            <person name="Devos D.P."/>
            <person name="Kaster A.-K."/>
            <person name="Ovreas L."/>
            <person name="Rohde M."/>
            <person name="Galperin M.Y."/>
            <person name="Jogler C."/>
        </authorList>
    </citation>
    <scope>NUCLEOTIDE SEQUENCE [LARGE SCALE GENOMIC DNA]</scope>
    <source>
        <strain evidence="4 5">Pla100</strain>
    </source>
</reference>
<keyword evidence="2" id="KW-0812">Transmembrane</keyword>
<feature type="region of interest" description="Disordered" evidence="1">
    <location>
        <begin position="226"/>
        <end position="254"/>
    </location>
</feature>
<feature type="transmembrane region" description="Helical" evidence="2">
    <location>
        <begin position="27"/>
        <end position="53"/>
    </location>
</feature>
<keyword evidence="5" id="KW-1185">Reference proteome</keyword>
<dbReference type="Proteomes" id="UP000316213">
    <property type="component" value="Unassembled WGS sequence"/>
</dbReference>